<dbReference type="AlphaFoldDB" id="T0YSI4"/>
<feature type="compositionally biased region" description="Low complexity" evidence="1">
    <location>
        <begin position="136"/>
        <end position="147"/>
    </location>
</feature>
<reference evidence="2" key="2">
    <citation type="journal article" date="2014" name="ISME J.">
        <title>Microbial stratification in low pH oxic and suboxic macroscopic growths along an acid mine drainage.</title>
        <authorList>
            <person name="Mendez-Garcia C."/>
            <person name="Mesa V."/>
            <person name="Sprenger R.R."/>
            <person name="Richter M."/>
            <person name="Diez M.S."/>
            <person name="Solano J."/>
            <person name="Bargiela R."/>
            <person name="Golyshina O.V."/>
            <person name="Manteca A."/>
            <person name="Ramos J.L."/>
            <person name="Gallego J.R."/>
            <person name="Llorente I."/>
            <person name="Martins Dos Santos V.A."/>
            <person name="Jensen O.N."/>
            <person name="Pelaez A.I."/>
            <person name="Sanchez J."/>
            <person name="Ferrer M."/>
        </authorList>
    </citation>
    <scope>NUCLEOTIDE SEQUENCE</scope>
</reference>
<feature type="region of interest" description="Disordered" evidence="1">
    <location>
        <begin position="110"/>
        <end position="231"/>
    </location>
</feature>
<proteinExistence type="predicted"/>
<accession>T0YSI4</accession>
<feature type="non-terminal residue" evidence="2">
    <location>
        <position position="1"/>
    </location>
</feature>
<gene>
    <name evidence="2" type="ORF">B2A_12661</name>
</gene>
<sequence length="231" mass="25518">FSVNYNVRTAGADDYWTTIGDPNFAALEDRMLLRFHPMTRERFRAVEASAERLELGEMEFELAGRIRDHLTLVHAIQTGHPLVAPKFRRRPIRLERPLYDALRAVSERSLKTTPFRRSPPGSSRAPSGWPRRRRSSATSASRTARPCRSGRRRPGSPSDSTKRRSVPEKVDAAPPPAEGPPPPATGSRRRRWCGGRPGASSARDGRATPPGGVPRGGRAGVAPDRPARHGR</sequence>
<protein>
    <submittedName>
        <fullName evidence="2">Uncharacterized protein</fullName>
    </submittedName>
</protein>
<feature type="non-terminal residue" evidence="2">
    <location>
        <position position="231"/>
    </location>
</feature>
<evidence type="ECO:0000256" key="1">
    <source>
        <dbReference type="SAM" id="MobiDB-lite"/>
    </source>
</evidence>
<feature type="compositionally biased region" description="Pro residues" evidence="1">
    <location>
        <begin position="173"/>
        <end position="184"/>
    </location>
</feature>
<evidence type="ECO:0000313" key="2">
    <source>
        <dbReference type="EMBL" id="EQD34797.1"/>
    </source>
</evidence>
<organism evidence="2">
    <name type="scientific">mine drainage metagenome</name>
    <dbReference type="NCBI Taxonomy" id="410659"/>
    <lineage>
        <taxon>unclassified sequences</taxon>
        <taxon>metagenomes</taxon>
        <taxon>ecological metagenomes</taxon>
    </lineage>
</organism>
<reference evidence="2" key="1">
    <citation type="submission" date="2013-08" db="EMBL/GenBank/DDBJ databases">
        <authorList>
            <person name="Mendez C."/>
            <person name="Richter M."/>
            <person name="Ferrer M."/>
            <person name="Sanchez J."/>
        </authorList>
    </citation>
    <scope>NUCLEOTIDE SEQUENCE</scope>
</reference>
<name>T0YSI4_9ZZZZ</name>
<feature type="compositionally biased region" description="Basic and acidic residues" evidence="1">
    <location>
        <begin position="160"/>
        <end position="171"/>
    </location>
</feature>
<feature type="compositionally biased region" description="Low complexity" evidence="1">
    <location>
        <begin position="116"/>
        <end position="129"/>
    </location>
</feature>
<comment type="caution">
    <text evidence="2">The sequence shown here is derived from an EMBL/GenBank/DDBJ whole genome shotgun (WGS) entry which is preliminary data.</text>
</comment>
<dbReference type="EMBL" id="AUZZ01009133">
    <property type="protein sequence ID" value="EQD34797.1"/>
    <property type="molecule type" value="Genomic_DNA"/>
</dbReference>